<gene>
    <name evidence="2" type="ORF">EmuJ_000128800</name>
</gene>
<dbReference type="Proteomes" id="UP000017246">
    <property type="component" value="Unassembled WGS sequence"/>
</dbReference>
<accession>A0A087VYX5</accession>
<dbReference type="AlphaFoldDB" id="A0A087VYX5"/>
<name>A0A087VYX5_ECHMU</name>
<feature type="region of interest" description="Disordered" evidence="1">
    <location>
        <begin position="31"/>
        <end position="54"/>
    </location>
</feature>
<reference evidence="2" key="2">
    <citation type="submission" date="2015-11" db="EMBL/GenBank/DDBJ databases">
        <authorList>
            <person name="Zhang Y."/>
            <person name="Guo Z."/>
        </authorList>
    </citation>
    <scope>NUCLEOTIDE SEQUENCE</scope>
</reference>
<evidence type="ECO:0000313" key="2">
    <source>
        <dbReference type="EMBL" id="CDI97511.1"/>
    </source>
</evidence>
<reference evidence="2" key="1">
    <citation type="journal article" date="2013" name="Nature">
        <title>The genomes of four tapeworm species reveal adaptations to parasitism.</title>
        <authorList>
            <person name="Tsai I.J."/>
            <person name="Zarowiecki M."/>
            <person name="Holroyd N."/>
            <person name="Garciarrubio A."/>
            <person name="Sanchez-Flores A."/>
            <person name="Brooks K.L."/>
            <person name="Tracey A."/>
            <person name="Bobes R.J."/>
            <person name="Fragoso G."/>
            <person name="Sciutto E."/>
            <person name="Aslett M."/>
            <person name="Beasley H."/>
            <person name="Bennett H.M."/>
            <person name="Cai J."/>
            <person name="Camicia F."/>
            <person name="Clark R."/>
            <person name="Cucher M."/>
            <person name="De Silva N."/>
            <person name="Day T.A."/>
            <person name="Deplazes P."/>
            <person name="Estrada K."/>
            <person name="Fernandez C."/>
            <person name="Holland P.W."/>
            <person name="Hou J."/>
            <person name="Hu S."/>
            <person name="Huckvale T."/>
            <person name="Hung S.S."/>
            <person name="Kamenetzky L."/>
            <person name="Keane J.A."/>
            <person name="Kiss F."/>
            <person name="Koziol U."/>
            <person name="Lambert O."/>
            <person name="Liu K."/>
            <person name="Luo X."/>
            <person name="Luo Y."/>
            <person name="Macchiaroli N."/>
            <person name="Nichol S."/>
            <person name="Paps J."/>
            <person name="Parkinson J."/>
            <person name="Pouchkina-Stantcheva N."/>
            <person name="Riddiford N."/>
            <person name="Rosenzvit M."/>
            <person name="Salinas G."/>
            <person name="Wasmuth J.D."/>
            <person name="Zamanian M."/>
            <person name="Zheng Y."/>
            <person name="Cai X."/>
            <person name="Soberon X."/>
            <person name="Olson P.D."/>
            <person name="Laclette J.P."/>
            <person name="Brehm K."/>
            <person name="Berriman M."/>
            <person name="Garciarrubio A."/>
            <person name="Bobes R.J."/>
            <person name="Fragoso G."/>
            <person name="Sanchez-Flores A."/>
            <person name="Estrada K."/>
            <person name="Cevallos M.A."/>
            <person name="Morett E."/>
            <person name="Gonzalez V."/>
            <person name="Portillo T."/>
            <person name="Ochoa-Leyva A."/>
            <person name="Jose M.V."/>
            <person name="Sciutto E."/>
            <person name="Landa A."/>
            <person name="Jimenez L."/>
            <person name="Valdes V."/>
            <person name="Carrero J.C."/>
            <person name="Larralde C."/>
            <person name="Morales-Montor J."/>
            <person name="Limon-Lason J."/>
            <person name="Soberon X."/>
            <person name="Laclette J.P."/>
        </authorList>
    </citation>
    <scope>NUCLEOTIDE SEQUENCE [LARGE SCALE GENOMIC DNA]</scope>
</reference>
<protein>
    <submittedName>
        <fullName evidence="2">Expressed protein</fullName>
    </submittedName>
</protein>
<sequence>MHKSPLVVNAKSNSWEAYTTNNKVKYVVSAPQRSSLKTSARETEGHSVYYDGDA</sequence>
<evidence type="ECO:0000256" key="1">
    <source>
        <dbReference type="SAM" id="MobiDB-lite"/>
    </source>
</evidence>
<evidence type="ECO:0000313" key="3">
    <source>
        <dbReference type="Proteomes" id="UP000017246"/>
    </source>
</evidence>
<organism evidence="2 3">
    <name type="scientific">Echinococcus multilocularis</name>
    <name type="common">Fox tapeworm</name>
    <dbReference type="NCBI Taxonomy" id="6211"/>
    <lineage>
        <taxon>Eukaryota</taxon>
        <taxon>Metazoa</taxon>
        <taxon>Spiralia</taxon>
        <taxon>Lophotrochozoa</taxon>
        <taxon>Platyhelminthes</taxon>
        <taxon>Cestoda</taxon>
        <taxon>Eucestoda</taxon>
        <taxon>Cyclophyllidea</taxon>
        <taxon>Taeniidae</taxon>
        <taxon>Echinococcus</taxon>
    </lineage>
</organism>
<keyword evidence="3" id="KW-1185">Reference proteome</keyword>
<dbReference type="EMBL" id="LN902844">
    <property type="protein sequence ID" value="CDI97511.1"/>
    <property type="molecule type" value="Genomic_DNA"/>
</dbReference>
<proteinExistence type="predicted"/>